<dbReference type="EMBL" id="JAAGWQ010000085">
    <property type="protein sequence ID" value="KAF5669140.1"/>
    <property type="molecule type" value="Genomic_DNA"/>
</dbReference>
<keyword evidence="2" id="KW-1185">Reference proteome</keyword>
<organism evidence="1 2">
    <name type="scientific">Fusarium heterosporum</name>
    <dbReference type="NCBI Taxonomy" id="42747"/>
    <lineage>
        <taxon>Eukaryota</taxon>
        <taxon>Fungi</taxon>
        <taxon>Dikarya</taxon>
        <taxon>Ascomycota</taxon>
        <taxon>Pezizomycotina</taxon>
        <taxon>Sordariomycetes</taxon>
        <taxon>Hypocreomycetidae</taxon>
        <taxon>Hypocreales</taxon>
        <taxon>Nectriaceae</taxon>
        <taxon>Fusarium</taxon>
        <taxon>Fusarium heterosporum species complex</taxon>
    </lineage>
</organism>
<comment type="caution">
    <text evidence="1">The sequence shown here is derived from an EMBL/GenBank/DDBJ whole genome shotgun (WGS) entry which is preliminary data.</text>
</comment>
<protein>
    <submittedName>
        <fullName evidence="1">Uncharacterized protein</fullName>
    </submittedName>
</protein>
<accession>A0A8H5WSA4</accession>
<reference evidence="1 2" key="1">
    <citation type="submission" date="2020-05" db="EMBL/GenBank/DDBJ databases">
        <title>Identification and distribution of gene clusters putatively required for synthesis of sphingolipid metabolism inhibitors in phylogenetically diverse species of the filamentous fungus Fusarium.</title>
        <authorList>
            <person name="Kim H.-S."/>
            <person name="Busman M."/>
            <person name="Brown D.W."/>
            <person name="Divon H."/>
            <person name="Uhlig S."/>
            <person name="Proctor R.H."/>
        </authorList>
    </citation>
    <scope>NUCLEOTIDE SEQUENCE [LARGE SCALE GENOMIC DNA]</scope>
    <source>
        <strain evidence="1 2">NRRL 20693</strain>
    </source>
</reference>
<dbReference type="AlphaFoldDB" id="A0A8H5WSA4"/>
<dbReference type="Proteomes" id="UP000567885">
    <property type="component" value="Unassembled WGS sequence"/>
</dbReference>
<gene>
    <name evidence="1" type="ORF">FHETE_5072</name>
</gene>
<evidence type="ECO:0000313" key="1">
    <source>
        <dbReference type="EMBL" id="KAF5669140.1"/>
    </source>
</evidence>
<evidence type="ECO:0000313" key="2">
    <source>
        <dbReference type="Proteomes" id="UP000567885"/>
    </source>
</evidence>
<dbReference type="OrthoDB" id="5080160at2759"/>
<name>A0A8H5WSA4_FUSHE</name>
<sequence length="227" mass="24502">MDDILKITYSGISQIARHVVTILPGGTLFGAAVASGLPRHPHLDIVARLGTVAMVVALGCVISRSHCFTEYPKSLDELVTPLRDFSLIMAVVTSVVAMMMPHTGRTRQPSDGIAEEEGNLLCLIADLRDTLRKSSSNRSWSLASSTSQFDLLSDRGSLDVKFMSGPRSHYSDLSCSKESAITLSSGFERDPSRITEIIQWAITAAPAAFGTRGDLTPTQTMMQQDSA</sequence>
<proteinExistence type="predicted"/>